<dbReference type="EMBL" id="ADWY01004269">
    <property type="protein sequence ID" value="EGH19554.1"/>
    <property type="molecule type" value="Genomic_DNA"/>
</dbReference>
<proteinExistence type="predicted"/>
<evidence type="ECO:0000313" key="2">
    <source>
        <dbReference type="Proteomes" id="UP000005466"/>
    </source>
</evidence>
<sequence>MQAELESIGLVFARPVITPKRREASDLPVMTAV</sequence>
<gene>
    <name evidence="1" type="ORF">Pgy4_41934</name>
</gene>
<dbReference type="AlphaFoldDB" id="F3CJW2"/>
<name>F3CJW2_PSESG</name>
<feature type="non-terminal residue" evidence="1">
    <location>
        <position position="33"/>
    </location>
</feature>
<comment type="caution">
    <text evidence="1">The sequence shown here is derived from an EMBL/GenBank/DDBJ whole genome shotgun (WGS) entry which is preliminary data.</text>
</comment>
<protein>
    <submittedName>
        <fullName evidence="1">TrbA protein</fullName>
    </submittedName>
</protein>
<dbReference type="Proteomes" id="UP000005466">
    <property type="component" value="Unassembled WGS sequence"/>
</dbReference>
<accession>F3CJW2</accession>
<organism evidence="1 2">
    <name type="scientific">Pseudomonas savastanoi pv. glycinea str. race 4</name>
    <dbReference type="NCBI Taxonomy" id="875330"/>
    <lineage>
        <taxon>Bacteria</taxon>
        <taxon>Pseudomonadati</taxon>
        <taxon>Pseudomonadota</taxon>
        <taxon>Gammaproteobacteria</taxon>
        <taxon>Pseudomonadales</taxon>
        <taxon>Pseudomonadaceae</taxon>
        <taxon>Pseudomonas</taxon>
    </lineage>
</organism>
<dbReference type="HOGENOM" id="CLU_3386458_0_0_6"/>
<evidence type="ECO:0000313" key="1">
    <source>
        <dbReference type="EMBL" id="EGH19554.1"/>
    </source>
</evidence>
<reference evidence="1 2" key="1">
    <citation type="journal article" date="2011" name="PLoS Pathog.">
        <title>Dynamic evolution of pathogenicity revealed by sequencing and comparative genomics of 19 Pseudomonas syringae isolates.</title>
        <authorList>
            <person name="Baltrus D.A."/>
            <person name="Nishimura M.T."/>
            <person name="Romanchuk A."/>
            <person name="Chang J.H."/>
            <person name="Mukhtar M.S."/>
            <person name="Cherkis K."/>
            <person name="Roach J."/>
            <person name="Grant S.R."/>
            <person name="Jones C.D."/>
            <person name="Dangl J.L."/>
        </authorList>
    </citation>
    <scope>NUCLEOTIDE SEQUENCE [LARGE SCALE GENOMIC DNA]</scope>
    <source>
        <strain evidence="2">race 4</strain>
    </source>
</reference>